<dbReference type="Proteomes" id="UP000075840">
    <property type="component" value="Unassembled WGS sequence"/>
</dbReference>
<dbReference type="EnsemblMetazoa" id="AARA006652-RA">
    <property type="protein sequence ID" value="AARA006652-PA"/>
    <property type="gene ID" value="AARA006652"/>
</dbReference>
<evidence type="ECO:0008006" key="4">
    <source>
        <dbReference type="Google" id="ProtNLM"/>
    </source>
</evidence>
<dbReference type="Gene3D" id="3.40.1800.20">
    <property type="match status" value="1"/>
</dbReference>
<dbReference type="SUPFAM" id="SSF57667">
    <property type="entry name" value="beta-beta-alpha zinc fingers"/>
    <property type="match status" value="4"/>
</dbReference>
<dbReference type="PROSITE" id="PS51915">
    <property type="entry name" value="ZAD"/>
    <property type="match status" value="1"/>
</dbReference>
<dbReference type="EMBL" id="APCN01005540">
    <property type="status" value="NOT_ANNOTATED_CDS"/>
    <property type="molecule type" value="Genomic_DNA"/>
</dbReference>
<feature type="region of interest" description="Disordered" evidence="1">
    <location>
        <begin position="122"/>
        <end position="188"/>
    </location>
</feature>
<feature type="compositionally biased region" description="Polar residues" evidence="1">
    <location>
        <begin position="161"/>
        <end position="175"/>
    </location>
</feature>
<dbReference type="PROSITE" id="PS00028">
    <property type="entry name" value="ZINC_FINGER_C2H2_1"/>
    <property type="match status" value="7"/>
</dbReference>
<dbReference type="SMART" id="SM00868">
    <property type="entry name" value="zf-AD"/>
    <property type="match status" value="1"/>
</dbReference>
<dbReference type="GO" id="GO:0005634">
    <property type="term" value="C:nucleus"/>
    <property type="evidence" value="ECO:0007669"/>
    <property type="project" value="InterPro"/>
</dbReference>
<evidence type="ECO:0000256" key="1">
    <source>
        <dbReference type="SAM" id="MobiDB-lite"/>
    </source>
</evidence>
<dbReference type="VEuPathDB" id="VectorBase:AARA006652"/>
<proteinExistence type="predicted"/>
<dbReference type="InterPro" id="IPR012934">
    <property type="entry name" value="Znf_AD"/>
</dbReference>
<name>A0A182HZC4_ANOAR</name>
<dbReference type="SMART" id="SM00355">
    <property type="entry name" value="ZnF_C2H2"/>
    <property type="match status" value="10"/>
</dbReference>
<dbReference type="VEuPathDB" id="VectorBase:AARA21_013919"/>
<dbReference type="GO" id="GO:0003700">
    <property type="term" value="F:DNA-binding transcription factor activity"/>
    <property type="evidence" value="ECO:0007669"/>
    <property type="project" value="InterPro"/>
</dbReference>
<dbReference type="GO" id="GO:0008270">
    <property type="term" value="F:zinc ion binding"/>
    <property type="evidence" value="ECO:0007669"/>
    <property type="project" value="UniProtKB-UniRule"/>
</dbReference>
<organism evidence="2 3">
    <name type="scientific">Anopheles arabiensis</name>
    <name type="common">Mosquito</name>
    <dbReference type="NCBI Taxonomy" id="7173"/>
    <lineage>
        <taxon>Eukaryota</taxon>
        <taxon>Metazoa</taxon>
        <taxon>Ecdysozoa</taxon>
        <taxon>Arthropoda</taxon>
        <taxon>Hexapoda</taxon>
        <taxon>Insecta</taxon>
        <taxon>Pterygota</taxon>
        <taxon>Neoptera</taxon>
        <taxon>Endopterygota</taxon>
        <taxon>Diptera</taxon>
        <taxon>Nematocera</taxon>
        <taxon>Culicoidea</taxon>
        <taxon>Culicidae</taxon>
        <taxon>Anophelinae</taxon>
        <taxon>Anopheles</taxon>
    </lineage>
</organism>
<dbReference type="Gene3D" id="3.30.160.60">
    <property type="entry name" value="Classic Zinc Finger"/>
    <property type="match status" value="5"/>
</dbReference>
<dbReference type="PANTHER" id="PTHR23225">
    <property type="entry name" value="ZINC FINGER PROTEIN"/>
    <property type="match status" value="1"/>
</dbReference>
<keyword evidence="3" id="KW-1185">Reference proteome</keyword>
<dbReference type="AlphaFoldDB" id="A0A182HZC4"/>
<dbReference type="SUPFAM" id="SSF57716">
    <property type="entry name" value="Glucocorticoid receptor-like (DNA-binding domain)"/>
    <property type="match status" value="1"/>
</dbReference>
<dbReference type="Pfam" id="PF00096">
    <property type="entry name" value="zf-C2H2"/>
    <property type="match status" value="3"/>
</dbReference>
<feature type="compositionally biased region" description="Basic and acidic residues" evidence="1">
    <location>
        <begin position="176"/>
        <end position="188"/>
    </location>
</feature>
<accession>A0A182HZC4</accession>
<evidence type="ECO:0000313" key="3">
    <source>
        <dbReference type="Proteomes" id="UP000075840"/>
    </source>
</evidence>
<dbReference type="Pfam" id="PF07776">
    <property type="entry name" value="zf-AD"/>
    <property type="match status" value="1"/>
</dbReference>
<feature type="compositionally biased region" description="Basic and acidic residues" evidence="1">
    <location>
        <begin position="150"/>
        <end position="159"/>
    </location>
</feature>
<sequence length="504" mass="59049">MGEICRLCLDSLPKCTGISIKNEQFKEELKAAFRFEIDYKSNLPELVCDRCRDTVSHIHTYIQDVWSNQQSLLLEANNTVVQPEEYVVEKDVSDTKLFEKEELPKIQEPGVVQDMQIEFVQPDPEPIGLNDDDANEKRNIASSEDDDDTLQVKEKEPAKTAETTDQPSSKKAKTSVSDKPKKTRANRKENDKIIDEFYKMECEICSAPANNFGTLVNHYRAEHDMKGYVRCCDKQYFNRSYLVDHIASHKGLTRCEICDRTYKTMRYLNQHMSESHSQRDAKPFKCTQCHMAYSKEHLLRAHMQMHVKKQCQICQKMLSNHYSLKLHISQVHSGDGHQICATCGKLFRTSFAMERHIRLHHQPQLVNWEQCEQCEKWFDCKENLKKHVRLRHDERGQFPCDKCEHVSVNRRSLVFHKNRIHKERQLFDCKHCGKQLLSKLGLREHLATHSNVPLYSCEFCDVTFNSSANKYKHYKSKHNKEWQDQKHQKLLDKMSASPVDVEQL</sequence>
<dbReference type="InterPro" id="IPR039970">
    <property type="entry name" value="TF_Grauzone"/>
</dbReference>
<dbReference type="PANTHER" id="PTHR23225:SF2">
    <property type="entry name" value="AT09679P-RELATED"/>
    <property type="match status" value="1"/>
</dbReference>
<protein>
    <recommendedName>
        <fullName evidence="4">Transcription factor grauzone</fullName>
    </recommendedName>
</protein>
<dbReference type="InterPro" id="IPR036236">
    <property type="entry name" value="Znf_C2H2_sf"/>
</dbReference>
<dbReference type="InterPro" id="IPR013087">
    <property type="entry name" value="Znf_C2H2_type"/>
</dbReference>
<evidence type="ECO:0000313" key="2">
    <source>
        <dbReference type="EnsemblMetazoa" id="AARA006652-PA"/>
    </source>
</evidence>
<reference evidence="2" key="1">
    <citation type="submission" date="2022-08" db="UniProtKB">
        <authorList>
            <consortium name="EnsemblMetazoa"/>
        </authorList>
    </citation>
    <scope>IDENTIFICATION</scope>
    <source>
        <strain evidence="2">Dongola</strain>
    </source>
</reference>
<dbReference type="PROSITE" id="PS50157">
    <property type="entry name" value="ZINC_FINGER_C2H2_2"/>
    <property type="match status" value="7"/>
</dbReference>